<name>A0A0C2XTD6_SERVB</name>
<evidence type="ECO:0000256" key="9">
    <source>
        <dbReference type="SAM" id="Phobius"/>
    </source>
</evidence>
<keyword evidence="11" id="KW-1185">Reference proteome</keyword>
<comment type="subcellular location">
    <subcellularLocation>
        <location evidence="1">Cell membrane</location>
        <topology evidence="1">Multi-pass membrane protein</topology>
    </subcellularLocation>
</comment>
<reference evidence="11" key="2">
    <citation type="submission" date="2015-01" db="EMBL/GenBank/DDBJ databases">
        <title>Evolutionary Origins and Diversification of the Mycorrhizal Mutualists.</title>
        <authorList>
            <consortium name="DOE Joint Genome Institute"/>
            <consortium name="Mycorrhizal Genomics Consortium"/>
            <person name="Kohler A."/>
            <person name="Kuo A."/>
            <person name="Nagy L.G."/>
            <person name="Floudas D."/>
            <person name="Copeland A."/>
            <person name="Barry K.W."/>
            <person name="Cichocki N."/>
            <person name="Veneault-Fourrey C."/>
            <person name="LaButti K."/>
            <person name="Lindquist E.A."/>
            <person name="Lipzen A."/>
            <person name="Lundell T."/>
            <person name="Morin E."/>
            <person name="Murat C."/>
            <person name="Riley R."/>
            <person name="Ohm R."/>
            <person name="Sun H."/>
            <person name="Tunlid A."/>
            <person name="Henrissat B."/>
            <person name="Grigoriev I.V."/>
            <person name="Hibbett D.S."/>
            <person name="Martin F."/>
        </authorList>
    </citation>
    <scope>NUCLEOTIDE SEQUENCE [LARGE SCALE GENOMIC DNA]</scope>
    <source>
        <strain evidence="11">MAFF 305830</strain>
    </source>
</reference>
<reference evidence="10 11" key="1">
    <citation type="submission" date="2014-04" db="EMBL/GenBank/DDBJ databases">
        <authorList>
            <consortium name="DOE Joint Genome Institute"/>
            <person name="Kuo A."/>
            <person name="Zuccaro A."/>
            <person name="Kohler A."/>
            <person name="Nagy L.G."/>
            <person name="Floudas D."/>
            <person name="Copeland A."/>
            <person name="Barry K.W."/>
            <person name="Cichocki N."/>
            <person name="Veneault-Fourrey C."/>
            <person name="LaButti K."/>
            <person name="Lindquist E.A."/>
            <person name="Lipzen A."/>
            <person name="Lundell T."/>
            <person name="Morin E."/>
            <person name="Murat C."/>
            <person name="Sun H."/>
            <person name="Tunlid A."/>
            <person name="Henrissat B."/>
            <person name="Grigoriev I.V."/>
            <person name="Hibbett D.S."/>
            <person name="Martin F."/>
            <person name="Nordberg H.P."/>
            <person name="Cantor M.N."/>
            <person name="Hua S.X."/>
        </authorList>
    </citation>
    <scope>NUCLEOTIDE SEQUENCE [LARGE SCALE GENOMIC DNA]</scope>
    <source>
        <strain evidence="10 11">MAFF 305830</strain>
    </source>
</reference>
<dbReference type="AlphaFoldDB" id="A0A0C2XTD6"/>
<sequence length="515" mass="57646">MQPGTLARSDTRFISGNASALRANGIKHLLHLFFATAFFQSWQYIVGFSIWATGIVLICKHVHDISIQPTLLTVLGTVLGFIISYRTSSSFERYNEGRRYWSTIIYNTRTLSRTIWFHVSDVGVADGETDDEKRARTLVEKKTVLNLIEAFSVAVKHYLRGEEGINYVDLYHLIKYLPAYALPFGILPSPPDSEHYQEQSSEYGESTALEQQELPHPVTSSNRSRTQGDHFHTRENTLTREEPVLLPARNPPPFGIFDIFPLSLLVGPLLRRGFNIGGKRAQRVRAKQAGKVKRGRGVGEAIVSHNIPLEITLYLSSYIAALQQRKICDVPTTNLLLASLNGMVDSLSGVERIVTTPIPFSFSVHLWTITLLYCAALPFQLVDALDWVAIPGTAIATFIFVGFLVAGEEIENPFGYERNDLNQDYFTHHIIRAELASITSVPVPNPTEWCFRPDNDSLFSNDGKQRTLAPETWVKKGEKGIRKQLAQATRSWPVAEEGGTVVAEPLDMTDSAQEK</sequence>
<evidence type="ECO:0000256" key="4">
    <source>
        <dbReference type="ARBA" id="ARBA00022692"/>
    </source>
</evidence>
<dbReference type="GO" id="GO:0005886">
    <property type="term" value="C:plasma membrane"/>
    <property type="evidence" value="ECO:0007669"/>
    <property type="project" value="UniProtKB-SubCell"/>
</dbReference>
<protein>
    <submittedName>
        <fullName evidence="10">Uncharacterized protein</fullName>
    </submittedName>
</protein>
<keyword evidence="6" id="KW-0406">Ion transport</keyword>
<dbReference type="InterPro" id="IPR044669">
    <property type="entry name" value="YneE/VCCN1/2-like"/>
</dbReference>
<feature type="transmembrane region" description="Helical" evidence="9">
    <location>
        <begin position="29"/>
        <end position="53"/>
    </location>
</feature>
<evidence type="ECO:0000256" key="3">
    <source>
        <dbReference type="ARBA" id="ARBA00022475"/>
    </source>
</evidence>
<accession>A0A0C2XTD6</accession>
<dbReference type="HOGENOM" id="CLU_029790_6_1_1"/>
<dbReference type="PANTHER" id="PTHR33281:SF19">
    <property type="entry name" value="VOLTAGE-DEPENDENT ANION CHANNEL-FORMING PROTEIN YNEE"/>
    <property type="match status" value="1"/>
</dbReference>
<keyword evidence="2" id="KW-0813">Transport</keyword>
<feature type="region of interest" description="Disordered" evidence="8">
    <location>
        <begin position="496"/>
        <end position="515"/>
    </location>
</feature>
<evidence type="ECO:0000256" key="7">
    <source>
        <dbReference type="ARBA" id="ARBA00023136"/>
    </source>
</evidence>
<evidence type="ECO:0000256" key="8">
    <source>
        <dbReference type="SAM" id="MobiDB-lite"/>
    </source>
</evidence>
<feature type="compositionally biased region" description="Polar residues" evidence="8">
    <location>
        <begin position="198"/>
        <end position="210"/>
    </location>
</feature>
<feature type="transmembrane region" description="Helical" evidence="9">
    <location>
        <begin position="362"/>
        <end position="381"/>
    </location>
</feature>
<gene>
    <name evidence="10" type="ORF">M408DRAFT_6477</name>
</gene>
<dbReference type="EMBL" id="KN824280">
    <property type="protein sequence ID" value="KIM32142.1"/>
    <property type="molecule type" value="Genomic_DNA"/>
</dbReference>
<feature type="transmembrane region" description="Helical" evidence="9">
    <location>
        <begin position="65"/>
        <end position="85"/>
    </location>
</feature>
<evidence type="ECO:0000256" key="2">
    <source>
        <dbReference type="ARBA" id="ARBA00022448"/>
    </source>
</evidence>
<keyword evidence="4 9" id="KW-0812">Transmembrane</keyword>
<dbReference type="Pfam" id="PF25539">
    <property type="entry name" value="Bestrophin_2"/>
    <property type="match status" value="2"/>
</dbReference>
<dbReference type="PANTHER" id="PTHR33281">
    <property type="entry name" value="UPF0187 PROTEIN YNEE"/>
    <property type="match status" value="1"/>
</dbReference>
<dbReference type="Proteomes" id="UP000054097">
    <property type="component" value="Unassembled WGS sequence"/>
</dbReference>
<feature type="region of interest" description="Disordered" evidence="8">
    <location>
        <begin position="191"/>
        <end position="229"/>
    </location>
</feature>
<keyword evidence="3" id="KW-1003">Cell membrane</keyword>
<organism evidence="10 11">
    <name type="scientific">Serendipita vermifera MAFF 305830</name>
    <dbReference type="NCBI Taxonomy" id="933852"/>
    <lineage>
        <taxon>Eukaryota</taxon>
        <taxon>Fungi</taxon>
        <taxon>Dikarya</taxon>
        <taxon>Basidiomycota</taxon>
        <taxon>Agaricomycotina</taxon>
        <taxon>Agaricomycetes</taxon>
        <taxon>Sebacinales</taxon>
        <taxon>Serendipitaceae</taxon>
        <taxon>Serendipita</taxon>
    </lineage>
</organism>
<dbReference type="STRING" id="933852.A0A0C2XTD6"/>
<evidence type="ECO:0000256" key="1">
    <source>
        <dbReference type="ARBA" id="ARBA00004651"/>
    </source>
</evidence>
<proteinExistence type="predicted"/>
<feature type="transmembrane region" description="Helical" evidence="9">
    <location>
        <begin position="387"/>
        <end position="406"/>
    </location>
</feature>
<keyword evidence="7 9" id="KW-0472">Membrane</keyword>
<evidence type="ECO:0000256" key="6">
    <source>
        <dbReference type="ARBA" id="ARBA00023065"/>
    </source>
</evidence>
<dbReference type="GO" id="GO:0005254">
    <property type="term" value="F:chloride channel activity"/>
    <property type="evidence" value="ECO:0007669"/>
    <property type="project" value="InterPro"/>
</dbReference>
<dbReference type="OrthoDB" id="1368at2759"/>
<evidence type="ECO:0000313" key="10">
    <source>
        <dbReference type="EMBL" id="KIM32142.1"/>
    </source>
</evidence>
<evidence type="ECO:0000256" key="5">
    <source>
        <dbReference type="ARBA" id="ARBA00022989"/>
    </source>
</evidence>
<evidence type="ECO:0000313" key="11">
    <source>
        <dbReference type="Proteomes" id="UP000054097"/>
    </source>
</evidence>
<keyword evidence="5 9" id="KW-1133">Transmembrane helix</keyword>